<dbReference type="EMBL" id="JAHRIN010050716">
    <property type="protein sequence ID" value="MEQ2208787.1"/>
    <property type="molecule type" value="Genomic_DNA"/>
</dbReference>
<feature type="compositionally biased region" description="Basic and acidic residues" evidence="1">
    <location>
        <begin position="1"/>
        <end position="27"/>
    </location>
</feature>
<feature type="region of interest" description="Disordered" evidence="1">
    <location>
        <begin position="276"/>
        <end position="390"/>
    </location>
</feature>
<feature type="compositionally biased region" description="Polar residues" evidence="1">
    <location>
        <begin position="152"/>
        <end position="176"/>
    </location>
</feature>
<feature type="compositionally biased region" description="Basic and acidic residues" evidence="1">
    <location>
        <begin position="179"/>
        <end position="188"/>
    </location>
</feature>
<feature type="compositionally biased region" description="Basic and acidic residues" evidence="1">
    <location>
        <begin position="325"/>
        <end position="335"/>
    </location>
</feature>
<feature type="compositionally biased region" description="Polar residues" evidence="1">
    <location>
        <begin position="698"/>
        <end position="708"/>
    </location>
</feature>
<feature type="region of interest" description="Disordered" evidence="1">
    <location>
        <begin position="116"/>
        <end position="249"/>
    </location>
</feature>
<feature type="compositionally biased region" description="Low complexity" evidence="1">
    <location>
        <begin position="408"/>
        <end position="423"/>
    </location>
</feature>
<feature type="compositionally biased region" description="Basic residues" evidence="1">
    <location>
        <begin position="54"/>
        <end position="83"/>
    </location>
</feature>
<organism evidence="2 3">
    <name type="scientific">Xenoophorus captivus</name>
    <dbReference type="NCBI Taxonomy" id="1517983"/>
    <lineage>
        <taxon>Eukaryota</taxon>
        <taxon>Metazoa</taxon>
        <taxon>Chordata</taxon>
        <taxon>Craniata</taxon>
        <taxon>Vertebrata</taxon>
        <taxon>Euteleostomi</taxon>
        <taxon>Actinopterygii</taxon>
        <taxon>Neopterygii</taxon>
        <taxon>Teleostei</taxon>
        <taxon>Neoteleostei</taxon>
        <taxon>Acanthomorphata</taxon>
        <taxon>Ovalentaria</taxon>
        <taxon>Atherinomorphae</taxon>
        <taxon>Cyprinodontiformes</taxon>
        <taxon>Goodeidae</taxon>
        <taxon>Xenoophorus</taxon>
    </lineage>
</organism>
<dbReference type="Proteomes" id="UP001434883">
    <property type="component" value="Unassembled WGS sequence"/>
</dbReference>
<keyword evidence="3" id="KW-1185">Reference proteome</keyword>
<feature type="compositionally biased region" description="Basic and acidic residues" evidence="1">
    <location>
        <begin position="517"/>
        <end position="537"/>
    </location>
</feature>
<evidence type="ECO:0000313" key="3">
    <source>
        <dbReference type="Proteomes" id="UP001434883"/>
    </source>
</evidence>
<feature type="compositionally biased region" description="Basic residues" evidence="1">
    <location>
        <begin position="429"/>
        <end position="467"/>
    </location>
</feature>
<evidence type="ECO:0000256" key="1">
    <source>
        <dbReference type="SAM" id="MobiDB-lite"/>
    </source>
</evidence>
<comment type="caution">
    <text evidence="2">The sequence shown here is derived from an EMBL/GenBank/DDBJ whole genome shotgun (WGS) entry which is preliminary data.</text>
</comment>
<feature type="compositionally biased region" description="Polar residues" evidence="1">
    <location>
        <begin position="538"/>
        <end position="551"/>
    </location>
</feature>
<feature type="compositionally biased region" description="Basic and acidic residues" evidence="1">
    <location>
        <begin position="488"/>
        <end position="497"/>
    </location>
</feature>
<feature type="compositionally biased region" description="Acidic residues" evidence="1">
    <location>
        <begin position="376"/>
        <end position="386"/>
    </location>
</feature>
<feature type="compositionally biased region" description="Low complexity" evidence="1">
    <location>
        <begin position="584"/>
        <end position="597"/>
    </location>
</feature>
<evidence type="ECO:0000313" key="2">
    <source>
        <dbReference type="EMBL" id="MEQ2208787.1"/>
    </source>
</evidence>
<feature type="region of interest" description="Disordered" evidence="1">
    <location>
        <begin position="659"/>
        <end position="771"/>
    </location>
</feature>
<feature type="region of interest" description="Disordered" evidence="1">
    <location>
        <begin position="408"/>
        <end position="633"/>
    </location>
</feature>
<name>A0ABV0RKW0_9TELE</name>
<feature type="compositionally biased region" description="Low complexity" evidence="1">
    <location>
        <begin position="216"/>
        <end position="230"/>
    </location>
</feature>
<feature type="compositionally biased region" description="Basic and acidic residues" evidence="1">
    <location>
        <begin position="280"/>
        <end position="290"/>
    </location>
</feature>
<feature type="compositionally biased region" description="Polar residues" evidence="1">
    <location>
        <begin position="598"/>
        <end position="622"/>
    </location>
</feature>
<feature type="region of interest" description="Disordered" evidence="1">
    <location>
        <begin position="1"/>
        <end position="94"/>
    </location>
</feature>
<accession>A0ABV0RKW0</accession>
<proteinExistence type="predicted"/>
<feature type="compositionally biased region" description="Polar residues" evidence="1">
    <location>
        <begin position="660"/>
        <end position="670"/>
    </location>
</feature>
<feature type="compositionally biased region" description="Polar residues" evidence="1">
    <location>
        <begin position="336"/>
        <end position="367"/>
    </location>
</feature>
<feature type="compositionally biased region" description="Basic residues" evidence="1">
    <location>
        <begin position="189"/>
        <end position="215"/>
    </location>
</feature>
<sequence length="771" mass="86820">MAVGESKPEEEKELSGKREKPVVRLEEIPPVPENRFLLRRDVPTEEHKTEASRSRSRYTSRSRSFSSRKRSFSRSPRKRKTTKPKMDFMMPVSGKVQDKKVTPVPILPAVPVPERVPVIPLSDSPPPSRWKPDQKPWKPSYIHIQEIKTKAMPSNPSTTGSATASFSVKTQTSVTPKSIPEDVQDKTAHRPAHSRSSRSKSFSRSRSRSSSRSRSRSVQPYRSRSSSCSRSDSEKDQKGSSSRRNLLDKEWKEYYNSLNRIKNLEKYIMVNKSPEGLLGSERERSSEHSPEIIGSLENKRERDNSEEPEAKGLISLPGESFNSRSEWDSDSDKVSQSDTATEKQAVQSSTMLSTGWNSDGDSENITNRRCFGSEKEEGEASSESDYEDLKKTTKAVTEIAYKIAAAIAAASSSCPSDDSAQKSAEQERKKSKKKAKRKHKHKRKGESKTGSHHGKDKAKKSKRKHQKLRETFHWQPPLEFDEEEENDEFKRERRSPDTEVTESLGEDLNTKDQNSTDLKKNPVKDEEKVKLRSKESNVENTNHSEQASNRNSVKDQDSLDDMEICTPEHAVDIIEHPVTPDSNTTTKLTLSSTSKSSEVASTDGTLSQSKTLPDVTSSTTAGPQDEAPPGKSVINFKWKPLKRMAAVPEVNVQAVAVKSKQANESMQRLSMQGVKMEIKSKNRVRPGSLFDEVRKTVRLNQRPRNQESSSEERSPSVGKARGASRTRSPKKSSSLSRKSRSGSSHRSRSRGWSRSYSRSRSRSRSYSYSSR</sequence>
<evidence type="ECO:0008006" key="4">
    <source>
        <dbReference type="Google" id="ProtNLM"/>
    </source>
</evidence>
<feature type="compositionally biased region" description="Basic residues" evidence="1">
    <location>
        <begin position="737"/>
        <end position="763"/>
    </location>
</feature>
<gene>
    <name evidence="2" type="ORF">XENOCAPTIV_014688</name>
</gene>
<reference evidence="2 3" key="1">
    <citation type="submission" date="2021-06" db="EMBL/GenBank/DDBJ databases">
        <authorList>
            <person name="Palmer J.M."/>
        </authorList>
    </citation>
    <scope>NUCLEOTIDE SEQUENCE [LARGE SCALE GENOMIC DNA]</scope>
    <source>
        <strain evidence="2 3">XC_2019</strain>
        <tissue evidence="2">Muscle</tissue>
    </source>
</reference>
<feature type="compositionally biased region" description="Basic and acidic residues" evidence="1">
    <location>
        <begin position="36"/>
        <end position="53"/>
    </location>
</feature>
<feature type="compositionally biased region" description="Basic and acidic residues" evidence="1">
    <location>
        <begin position="297"/>
        <end position="310"/>
    </location>
</feature>
<protein>
    <recommendedName>
        <fullName evidence="4">Natural killer cell triggering receptor</fullName>
    </recommendedName>
</protein>